<feature type="transmembrane region" description="Helical" evidence="6">
    <location>
        <begin position="350"/>
        <end position="370"/>
    </location>
</feature>
<dbReference type="STRING" id="225324.SAMN02745126_05222"/>
<feature type="transmembrane region" description="Helical" evidence="6">
    <location>
        <begin position="377"/>
        <end position="396"/>
    </location>
</feature>
<evidence type="ECO:0000256" key="2">
    <source>
        <dbReference type="ARBA" id="ARBA00022448"/>
    </source>
</evidence>
<keyword evidence="4 6" id="KW-1133">Transmembrane helix</keyword>
<dbReference type="EMBL" id="FUWJ01000010">
    <property type="protein sequence ID" value="SKA32351.1"/>
    <property type="molecule type" value="Genomic_DNA"/>
</dbReference>
<evidence type="ECO:0000256" key="1">
    <source>
        <dbReference type="ARBA" id="ARBA00004141"/>
    </source>
</evidence>
<keyword evidence="9" id="KW-1185">Reference proteome</keyword>
<dbReference type="GO" id="GO:0016020">
    <property type="term" value="C:membrane"/>
    <property type="evidence" value="ECO:0007669"/>
    <property type="project" value="UniProtKB-SubCell"/>
</dbReference>
<dbReference type="PANTHER" id="PTHR43568">
    <property type="entry name" value="P PROTEIN"/>
    <property type="match status" value="1"/>
</dbReference>
<evidence type="ECO:0000256" key="3">
    <source>
        <dbReference type="ARBA" id="ARBA00022692"/>
    </source>
</evidence>
<dbReference type="GO" id="GO:0055085">
    <property type="term" value="P:transmembrane transport"/>
    <property type="evidence" value="ECO:0007669"/>
    <property type="project" value="InterPro"/>
</dbReference>
<dbReference type="Pfam" id="PF03600">
    <property type="entry name" value="CitMHS"/>
    <property type="match status" value="1"/>
</dbReference>
<evidence type="ECO:0000259" key="7">
    <source>
        <dbReference type="Pfam" id="PF03600"/>
    </source>
</evidence>
<feature type="transmembrane region" description="Helical" evidence="6">
    <location>
        <begin position="311"/>
        <end position="330"/>
    </location>
</feature>
<dbReference type="PANTHER" id="PTHR43568:SF1">
    <property type="entry name" value="P PROTEIN"/>
    <property type="match status" value="1"/>
</dbReference>
<feature type="transmembrane region" description="Helical" evidence="6">
    <location>
        <begin position="145"/>
        <end position="168"/>
    </location>
</feature>
<feature type="transmembrane region" description="Helical" evidence="6">
    <location>
        <begin position="402"/>
        <end position="426"/>
    </location>
</feature>
<feature type="domain" description="Citrate transporter-like" evidence="7">
    <location>
        <begin position="28"/>
        <end position="410"/>
    </location>
</feature>
<proteinExistence type="predicted"/>
<organism evidence="8 9">
    <name type="scientific">Enhydrobacter aerosaccus</name>
    <dbReference type="NCBI Taxonomy" id="225324"/>
    <lineage>
        <taxon>Bacteria</taxon>
        <taxon>Pseudomonadati</taxon>
        <taxon>Pseudomonadota</taxon>
        <taxon>Alphaproteobacteria</taxon>
        <taxon>Hyphomicrobiales</taxon>
        <taxon>Enhydrobacter</taxon>
    </lineage>
</organism>
<evidence type="ECO:0000256" key="5">
    <source>
        <dbReference type="ARBA" id="ARBA00023136"/>
    </source>
</evidence>
<keyword evidence="2" id="KW-0813">Transport</keyword>
<feature type="transmembrane region" description="Helical" evidence="6">
    <location>
        <begin position="447"/>
        <end position="468"/>
    </location>
</feature>
<keyword evidence="5 6" id="KW-0472">Membrane</keyword>
<sequence length="499" mass="53326">MHGFDSTRDALSQGLVSFILVIVFAGLAADRVHRVLVPIGAVALVWTISYFTPYRLISFDASMQAIDLNVILLLASMMALVGVLKTTNVFPWAVDRLLERSRGNPSRAATLIIWFTGILSALLDNVTTVIFAYPMASEMARRLRINGSAFFLPMVMAANIGGTATLIGDPPNVLIGADPRSGLSFMDFIYNLAVPCTVMMLLLVLFSRRYYAADIGPAADRDHDGVATPTGARLQNVPLLRTTCWITVGIFAGFMTHTLTGMPVSVPAVIGIAVILFAQDFYYLRKHRPTPEERQHGVLSILEKDIEWPTLAFFLFLFVLVGAAVSTGLIDSLAQGLGWAIDGVGAALSLSPRATLLVAALLVLWASGLLSAVIDNIPYTAVTIPLVASLLHRLDAGPEGQVLWWALALGACLGGNGTLIGASANVTVTGLAEKDGKRISFNEFTAFGARVTAITLLVSSVYLALWLYVGSVTVNVAGAIVLAALLATTLVRRRSTPRA</sequence>
<feature type="transmembrane region" description="Helical" evidence="6">
    <location>
        <begin position="188"/>
        <end position="206"/>
    </location>
</feature>
<accession>A0A1T4SWQ4</accession>
<dbReference type="InterPro" id="IPR051475">
    <property type="entry name" value="Diverse_Ion_Transporter"/>
</dbReference>
<comment type="subcellular location">
    <subcellularLocation>
        <location evidence="1">Membrane</location>
        <topology evidence="1">Multi-pass membrane protein</topology>
    </subcellularLocation>
</comment>
<protein>
    <submittedName>
        <fullName evidence="8">Na+/H+ antiporter NhaD</fullName>
    </submittedName>
</protein>
<feature type="transmembrane region" description="Helical" evidence="6">
    <location>
        <begin position="111"/>
        <end position="133"/>
    </location>
</feature>
<gene>
    <name evidence="8" type="ORF">SAMN02745126_05222</name>
</gene>
<dbReference type="Proteomes" id="UP000190092">
    <property type="component" value="Unassembled WGS sequence"/>
</dbReference>
<feature type="transmembrane region" description="Helical" evidence="6">
    <location>
        <begin position="239"/>
        <end position="259"/>
    </location>
</feature>
<evidence type="ECO:0000256" key="4">
    <source>
        <dbReference type="ARBA" id="ARBA00022989"/>
    </source>
</evidence>
<dbReference type="InterPro" id="IPR004680">
    <property type="entry name" value="Cit_transptr-like_dom"/>
</dbReference>
<feature type="transmembrane region" description="Helical" evidence="6">
    <location>
        <begin position="35"/>
        <end position="56"/>
    </location>
</feature>
<evidence type="ECO:0000256" key="6">
    <source>
        <dbReference type="SAM" id="Phobius"/>
    </source>
</evidence>
<name>A0A1T4SWQ4_9HYPH</name>
<dbReference type="OrthoDB" id="9774335at2"/>
<reference evidence="9" key="1">
    <citation type="submission" date="2017-02" db="EMBL/GenBank/DDBJ databases">
        <authorList>
            <person name="Varghese N."/>
            <person name="Submissions S."/>
        </authorList>
    </citation>
    <scope>NUCLEOTIDE SEQUENCE [LARGE SCALE GENOMIC DNA]</scope>
    <source>
        <strain evidence="9">ATCC 27094</strain>
    </source>
</reference>
<keyword evidence="3 6" id="KW-0812">Transmembrane</keyword>
<feature type="transmembrane region" description="Helical" evidence="6">
    <location>
        <begin position="265"/>
        <end position="284"/>
    </location>
</feature>
<dbReference type="AlphaFoldDB" id="A0A1T4SWQ4"/>
<evidence type="ECO:0000313" key="8">
    <source>
        <dbReference type="EMBL" id="SKA32351.1"/>
    </source>
</evidence>
<evidence type="ECO:0000313" key="9">
    <source>
        <dbReference type="Proteomes" id="UP000190092"/>
    </source>
</evidence>
<feature type="transmembrane region" description="Helical" evidence="6">
    <location>
        <begin position="12"/>
        <end position="29"/>
    </location>
</feature>
<feature type="transmembrane region" description="Helical" evidence="6">
    <location>
        <begin position="474"/>
        <end position="491"/>
    </location>
</feature>